<evidence type="ECO:0000313" key="1">
    <source>
        <dbReference type="EMBL" id="UXH80096.1"/>
    </source>
</evidence>
<organism evidence="1 2">
    <name type="scientific">Roseateles amylovorans</name>
    <dbReference type="NCBI Taxonomy" id="2978473"/>
    <lineage>
        <taxon>Bacteria</taxon>
        <taxon>Pseudomonadati</taxon>
        <taxon>Pseudomonadota</taxon>
        <taxon>Betaproteobacteria</taxon>
        <taxon>Burkholderiales</taxon>
        <taxon>Sphaerotilaceae</taxon>
        <taxon>Roseateles</taxon>
    </lineage>
</organism>
<evidence type="ECO:0000313" key="2">
    <source>
        <dbReference type="Proteomes" id="UP001064933"/>
    </source>
</evidence>
<reference evidence="1" key="1">
    <citation type="submission" date="2022-10" db="EMBL/GenBank/DDBJ databases">
        <title>Characterization and whole genome sequencing of a new Roseateles species, isolated from fresh water.</title>
        <authorList>
            <person name="Guliayeva D.Y."/>
            <person name="Akhremchuk A.E."/>
            <person name="Sikolenko M.A."/>
            <person name="Valentovich L.N."/>
            <person name="Sidarenka A.V."/>
        </authorList>
    </citation>
    <scope>NUCLEOTIDE SEQUENCE</scope>
    <source>
        <strain evidence="1">BIM B-1768</strain>
    </source>
</reference>
<sequence length="157" mass="17354">MVASGKQVVPLVEPDEGSDFPQCIGVPAAMVLRQGQQRFLLLRVKQKDTREDISLNDMLLLDAGGVPQARDDLSGTTAPDATQPLTQVAAWLRARWANQAEAEQGARALQEHTAIPASVWWPPRRTSKAPRRGLWSCCRHLATQAAERKLPRMLRAL</sequence>
<proteinExistence type="predicted"/>
<gene>
    <name evidence="1" type="ORF">N4261_09525</name>
</gene>
<accession>A0ABY6B5R7</accession>
<dbReference type="Proteomes" id="UP001064933">
    <property type="component" value="Chromosome"/>
</dbReference>
<name>A0ABY6B5R7_9BURK</name>
<dbReference type="EMBL" id="CP104562">
    <property type="protein sequence ID" value="UXH80096.1"/>
    <property type="molecule type" value="Genomic_DNA"/>
</dbReference>
<protein>
    <submittedName>
        <fullName evidence="1">Uncharacterized protein</fullName>
    </submittedName>
</protein>
<keyword evidence="2" id="KW-1185">Reference proteome</keyword>
<dbReference type="RefSeq" id="WP_261759914.1">
    <property type="nucleotide sequence ID" value="NZ_CP104562.2"/>
</dbReference>